<dbReference type="InterPro" id="IPR048666">
    <property type="entry name" value="RedAm-like_C"/>
</dbReference>
<evidence type="ECO:0000256" key="2">
    <source>
        <dbReference type="ARBA" id="ARBA00023002"/>
    </source>
</evidence>
<evidence type="ECO:0000259" key="3">
    <source>
        <dbReference type="Pfam" id="PF03446"/>
    </source>
</evidence>
<gene>
    <name evidence="5" type="ORF">J2W56_001657</name>
</gene>
<evidence type="ECO:0000256" key="1">
    <source>
        <dbReference type="ARBA" id="ARBA00009080"/>
    </source>
</evidence>
<protein>
    <submittedName>
        <fullName evidence="5">3-hydroxyisobutyrate dehydrogenase-like beta-hydroxyacid dehydrogenase</fullName>
    </submittedName>
</protein>
<dbReference type="RefSeq" id="WP_310399472.1">
    <property type="nucleotide sequence ID" value="NZ_JAVDWW010000002.1"/>
</dbReference>
<keyword evidence="6" id="KW-1185">Reference proteome</keyword>
<evidence type="ECO:0000259" key="4">
    <source>
        <dbReference type="Pfam" id="PF21761"/>
    </source>
</evidence>
<evidence type="ECO:0000313" key="5">
    <source>
        <dbReference type="EMBL" id="MDR7167938.1"/>
    </source>
</evidence>
<dbReference type="PANTHER" id="PTHR43580:SF2">
    <property type="entry name" value="CYTOKINE-LIKE NUCLEAR FACTOR N-PAC"/>
    <property type="match status" value="1"/>
</dbReference>
<comment type="caution">
    <text evidence="5">The sequence shown here is derived from an EMBL/GenBank/DDBJ whole genome shotgun (WGS) entry which is preliminary data.</text>
</comment>
<organism evidence="5 6">
    <name type="scientific">Nocardia kruczakiae</name>
    <dbReference type="NCBI Taxonomy" id="261477"/>
    <lineage>
        <taxon>Bacteria</taxon>
        <taxon>Bacillati</taxon>
        <taxon>Actinomycetota</taxon>
        <taxon>Actinomycetes</taxon>
        <taxon>Mycobacteriales</taxon>
        <taxon>Nocardiaceae</taxon>
        <taxon>Nocardia</taxon>
    </lineage>
</organism>
<dbReference type="Gene3D" id="1.10.1040.10">
    <property type="entry name" value="N-(1-d-carboxylethyl)-l-norvaline Dehydrogenase, domain 2"/>
    <property type="match status" value="1"/>
</dbReference>
<dbReference type="InterPro" id="IPR006115">
    <property type="entry name" value="6PGDH_NADP-bd"/>
</dbReference>
<dbReference type="InterPro" id="IPR015815">
    <property type="entry name" value="HIBADH-related"/>
</dbReference>
<comment type="similarity">
    <text evidence="1">Belongs to the HIBADH-related family.</text>
</comment>
<dbReference type="SUPFAM" id="SSF51735">
    <property type="entry name" value="NAD(P)-binding Rossmann-fold domains"/>
    <property type="match status" value="1"/>
</dbReference>
<keyword evidence="2" id="KW-0560">Oxidoreductase</keyword>
<reference evidence="5 6" key="1">
    <citation type="submission" date="2023-07" db="EMBL/GenBank/DDBJ databases">
        <title>Sorghum-associated microbial communities from plants grown in Nebraska, USA.</title>
        <authorList>
            <person name="Schachtman D."/>
        </authorList>
    </citation>
    <scope>NUCLEOTIDE SEQUENCE [LARGE SCALE GENOMIC DNA]</scope>
    <source>
        <strain evidence="5 6">4272</strain>
    </source>
</reference>
<dbReference type="InterPro" id="IPR051265">
    <property type="entry name" value="HIBADH-related_NP60_sf"/>
</dbReference>
<evidence type="ECO:0000313" key="6">
    <source>
        <dbReference type="Proteomes" id="UP001251217"/>
    </source>
</evidence>
<proteinExistence type="inferred from homology"/>
<feature type="domain" description="6-phosphogluconate dehydrogenase NADP-binding" evidence="3">
    <location>
        <begin position="9"/>
        <end position="157"/>
    </location>
</feature>
<feature type="domain" description="NADPH-dependent reductive aminase-like C-terminal" evidence="4">
    <location>
        <begin position="164"/>
        <end position="288"/>
    </location>
</feature>
<dbReference type="Pfam" id="PF03446">
    <property type="entry name" value="NAD_binding_2"/>
    <property type="match status" value="1"/>
</dbReference>
<name>A0ABU1XBN2_9NOCA</name>
<sequence>MTANEHTAVAVLGLGPMGRAVAAVLIRSGNPTTVWNRTPGKDTELVALGAVSSADAAAAIDAAEVVLTVLSDHPSVHQVLDPVVDRLRGKALINLTSTAPDDSRELGRWAAAHGIDFLDGGIMAVPPMIGGPGASILYSGSAAVFERFRSDLEKLATAEYFGDDAGTAALLDFALLAGMYAMFTGFFHGTAMVRSAGVTATEFAPRAAAYVTAMAGLIPAYAAVIESGDYTDEAQPARFHKPAFDAIVRASRDAGVALDIVAPIKNLIDRMIADGRAESGLERIVEELAGSGKG</sequence>
<dbReference type="Proteomes" id="UP001251217">
    <property type="component" value="Unassembled WGS sequence"/>
</dbReference>
<dbReference type="InterPro" id="IPR013328">
    <property type="entry name" value="6PGD_dom2"/>
</dbReference>
<accession>A0ABU1XBN2</accession>
<dbReference type="InterPro" id="IPR036291">
    <property type="entry name" value="NAD(P)-bd_dom_sf"/>
</dbReference>
<dbReference type="EMBL" id="JAVDWW010000002">
    <property type="protein sequence ID" value="MDR7167938.1"/>
    <property type="molecule type" value="Genomic_DNA"/>
</dbReference>
<dbReference type="Pfam" id="PF21761">
    <property type="entry name" value="RedAm-like_C"/>
    <property type="match status" value="1"/>
</dbReference>
<dbReference type="PANTHER" id="PTHR43580">
    <property type="entry name" value="OXIDOREDUCTASE GLYR1-RELATED"/>
    <property type="match status" value="1"/>
</dbReference>
<dbReference type="Gene3D" id="3.40.50.720">
    <property type="entry name" value="NAD(P)-binding Rossmann-like Domain"/>
    <property type="match status" value="1"/>
</dbReference>
<dbReference type="PIRSF" id="PIRSF000103">
    <property type="entry name" value="HIBADH"/>
    <property type="match status" value="1"/>
</dbReference>